<accession>A0ABX0W6S5</accession>
<feature type="domain" description="PilZ" evidence="1">
    <location>
        <begin position="20"/>
        <end position="95"/>
    </location>
</feature>
<keyword evidence="3" id="KW-1185">Reference proteome</keyword>
<protein>
    <recommendedName>
        <fullName evidence="1">PilZ domain-containing protein</fullName>
    </recommendedName>
</protein>
<gene>
    <name evidence="2" type="ORF">DL239_09860</name>
</gene>
<dbReference type="SUPFAM" id="SSF141371">
    <property type="entry name" value="PilZ domain-like"/>
    <property type="match status" value="1"/>
</dbReference>
<reference evidence="2 3" key="1">
    <citation type="submission" date="2018-05" db="EMBL/GenBank/DDBJ databases">
        <authorList>
            <person name="Zhang Y.-J."/>
        </authorList>
    </citation>
    <scope>NUCLEOTIDE SEQUENCE [LARGE SCALE GENOMIC DNA]</scope>
    <source>
        <strain evidence="2 3">CY04</strain>
    </source>
</reference>
<dbReference type="InterPro" id="IPR009875">
    <property type="entry name" value="PilZ_domain"/>
</dbReference>
<proteinExistence type="predicted"/>
<organism evidence="2 3">
    <name type="scientific">Parasedimentitalea denitrificans</name>
    <dbReference type="NCBI Taxonomy" id="2211118"/>
    <lineage>
        <taxon>Bacteria</taxon>
        <taxon>Pseudomonadati</taxon>
        <taxon>Pseudomonadota</taxon>
        <taxon>Alphaproteobacteria</taxon>
        <taxon>Rhodobacterales</taxon>
        <taxon>Paracoccaceae</taxon>
        <taxon>Parasedimentitalea</taxon>
    </lineage>
</organism>
<dbReference type="Proteomes" id="UP001429564">
    <property type="component" value="Unassembled WGS sequence"/>
</dbReference>
<dbReference type="Gene3D" id="2.40.10.220">
    <property type="entry name" value="predicted glycosyltransferase like domains"/>
    <property type="match status" value="1"/>
</dbReference>
<sequence length="124" mass="13404">MCLLGGIAVGVFGWFSQIGKRRTKRYSCLVPCTVISQDVVHPAMISNISRSGAKLNIDEGFERGDRVQINFIGESANCRVIRHKNGQLAVDFTTLLHSDVLEKVINGLSAATVSPATISSTVRS</sequence>
<dbReference type="EMBL" id="QHLQ01000008">
    <property type="protein sequence ID" value="NIZ61277.1"/>
    <property type="molecule type" value="Genomic_DNA"/>
</dbReference>
<comment type="caution">
    <text evidence="2">The sequence shown here is derived from an EMBL/GenBank/DDBJ whole genome shotgun (WGS) entry which is preliminary data.</text>
</comment>
<name>A0ABX0W6S5_9RHOB</name>
<dbReference type="Pfam" id="PF07238">
    <property type="entry name" value="PilZ"/>
    <property type="match status" value="1"/>
</dbReference>
<evidence type="ECO:0000313" key="2">
    <source>
        <dbReference type="EMBL" id="NIZ61277.1"/>
    </source>
</evidence>
<evidence type="ECO:0000313" key="3">
    <source>
        <dbReference type="Proteomes" id="UP001429564"/>
    </source>
</evidence>
<evidence type="ECO:0000259" key="1">
    <source>
        <dbReference type="Pfam" id="PF07238"/>
    </source>
</evidence>
<dbReference type="RefSeq" id="WP_167683846.1">
    <property type="nucleotide sequence ID" value="NZ_QHLQ01000008.1"/>
</dbReference>